<keyword evidence="5 7" id="KW-0863">Zinc-finger</keyword>
<dbReference type="Pfam" id="PF04051">
    <property type="entry name" value="TRAPP"/>
    <property type="match status" value="1"/>
</dbReference>
<keyword evidence="13" id="KW-1185">Reference proteome</keyword>
<dbReference type="PROSITE" id="PS51466">
    <property type="entry name" value="PINIT"/>
    <property type="match status" value="1"/>
</dbReference>
<evidence type="ECO:0000259" key="10">
    <source>
        <dbReference type="PROSITE" id="PS51044"/>
    </source>
</evidence>
<dbReference type="InterPro" id="IPR007194">
    <property type="entry name" value="TRAPP_component"/>
</dbReference>
<reference evidence="13" key="1">
    <citation type="submission" date="2017-12" db="EMBL/GenBank/DDBJ databases">
        <authorList>
            <consortium name="DOE Joint Genome Institute"/>
            <person name="Mondo S.J."/>
            <person name="Kjaerbolling I."/>
            <person name="Vesth T.C."/>
            <person name="Frisvad J.C."/>
            <person name="Nybo J.L."/>
            <person name="Theobald S."/>
            <person name="Kuo A."/>
            <person name="Bowyer P."/>
            <person name="Matsuda Y."/>
            <person name="Lyhne E.K."/>
            <person name="Kogle M.E."/>
            <person name="Clum A."/>
            <person name="Lipzen A."/>
            <person name="Salamov A."/>
            <person name="Ngan C.Y."/>
            <person name="Daum C."/>
            <person name="Chiniquy J."/>
            <person name="Barry K."/>
            <person name="LaButti K."/>
            <person name="Haridas S."/>
            <person name="Simmons B.A."/>
            <person name="Magnuson J.K."/>
            <person name="Mortensen U.H."/>
            <person name="Larsen T.O."/>
            <person name="Grigoriev I.V."/>
            <person name="Baker S.E."/>
            <person name="Andersen M.R."/>
            <person name="Nordberg H.P."/>
            <person name="Cantor M.N."/>
            <person name="Hua S.X."/>
        </authorList>
    </citation>
    <scope>NUCLEOTIDE SEQUENCE [LARGE SCALE GENOMIC DNA]</scope>
    <source>
        <strain evidence="13">IBT 19404</strain>
    </source>
</reference>
<keyword evidence="4" id="KW-0479">Metal-binding</keyword>
<feature type="compositionally biased region" description="Polar residues" evidence="8">
    <location>
        <begin position="399"/>
        <end position="432"/>
    </location>
</feature>
<dbReference type="AlphaFoldDB" id="A0A2J5HQ33"/>
<feature type="compositionally biased region" description="Polar residues" evidence="8">
    <location>
        <begin position="474"/>
        <end position="500"/>
    </location>
</feature>
<evidence type="ECO:0000313" key="12">
    <source>
        <dbReference type="EMBL" id="PLN79215.1"/>
    </source>
</evidence>
<dbReference type="GO" id="GO:0019789">
    <property type="term" value="F:SUMO transferase activity"/>
    <property type="evidence" value="ECO:0007669"/>
    <property type="project" value="UniProtKB-ARBA"/>
</dbReference>
<comment type="pathway">
    <text evidence="1">Protein modification; protein sumoylation.</text>
</comment>
<gene>
    <name evidence="12" type="ORF">BDW42DRAFT_186834</name>
</gene>
<dbReference type="UniPathway" id="UPA00886"/>
<dbReference type="InterPro" id="IPR038654">
    <property type="entry name" value="PINIT_sf"/>
</dbReference>
<feature type="region of interest" description="Disordered" evidence="8">
    <location>
        <begin position="77"/>
        <end position="126"/>
    </location>
</feature>
<organism evidence="12 13">
    <name type="scientific">Aspergillus taichungensis</name>
    <dbReference type="NCBI Taxonomy" id="482145"/>
    <lineage>
        <taxon>Eukaryota</taxon>
        <taxon>Fungi</taxon>
        <taxon>Dikarya</taxon>
        <taxon>Ascomycota</taxon>
        <taxon>Pezizomycotina</taxon>
        <taxon>Eurotiomycetes</taxon>
        <taxon>Eurotiomycetidae</taxon>
        <taxon>Eurotiales</taxon>
        <taxon>Aspergillaceae</taxon>
        <taxon>Aspergillus</taxon>
        <taxon>Aspergillus subgen. Circumdati</taxon>
    </lineage>
</organism>
<dbReference type="InterPro" id="IPR004181">
    <property type="entry name" value="Znf_MIZ"/>
</dbReference>
<dbReference type="InterPro" id="IPR031141">
    <property type="entry name" value="SIZ1/2_SP-RING"/>
</dbReference>
<evidence type="ECO:0000256" key="2">
    <source>
        <dbReference type="ARBA" id="ARBA00005383"/>
    </source>
</evidence>
<dbReference type="PANTHER" id="PTHR12817">
    <property type="entry name" value="TRAFFICKING PROTEIN PARTICLE COMPLEX SUBUNIT 6B"/>
    <property type="match status" value="1"/>
</dbReference>
<evidence type="ECO:0000256" key="5">
    <source>
        <dbReference type="ARBA" id="ARBA00022771"/>
    </source>
</evidence>
<protein>
    <submittedName>
        <fullName evidence="12">Transport protein particle component-domain-containing protein</fullName>
    </submittedName>
</protein>
<dbReference type="GO" id="GO:0006888">
    <property type="term" value="P:endoplasmic reticulum to Golgi vesicle-mediated transport"/>
    <property type="evidence" value="ECO:0007669"/>
    <property type="project" value="TreeGrafter"/>
</dbReference>
<evidence type="ECO:0000256" key="3">
    <source>
        <dbReference type="ARBA" id="ARBA00006218"/>
    </source>
</evidence>
<dbReference type="GO" id="GO:0030008">
    <property type="term" value="C:TRAPP complex"/>
    <property type="evidence" value="ECO:0007669"/>
    <property type="project" value="TreeGrafter"/>
</dbReference>
<dbReference type="InterPro" id="IPR003034">
    <property type="entry name" value="SAP_dom"/>
</dbReference>
<feature type="domain" description="SAP" evidence="9">
    <location>
        <begin position="17"/>
        <end position="51"/>
    </location>
</feature>
<dbReference type="GO" id="GO:0008270">
    <property type="term" value="F:zinc ion binding"/>
    <property type="evidence" value="ECO:0007669"/>
    <property type="project" value="UniProtKB-KW"/>
</dbReference>
<dbReference type="SMART" id="SM00513">
    <property type="entry name" value="SAP"/>
    <property type="match status" value="1"/>
</dbReference>
<feature type="domain" description="SP-RING-type" evidence="10">
    <location>
        <begin position="268"/>
        <end position="353"/>
    </location>
</feature>
<evidence type="ECO:0000256" key="6">
    <source>
        <dbReference type="ARBA" id="ARBA00022833"/>
    </source>
</evidence>
<accession>A0A2J5HQ33</accession>
<dbReference type="PROSITE" id="PS51044">
    <property type="entry name" value="ZF_SP_RING"/>
    <property type="match status" value="1"/>
</dbReference>
<dbReference type="Gene3D" id="2.60.120.780">
    <property type="entry name" value="PINIT domain"/>
    <property type="match status" value="1"/>
</dbReference>
<evidence type="ECO:0000259" key="11">
    <source>
        <dbReference type="PROSITE" id="PS51466"/>
    </source>
</evidence>
<evidence type="ECO:0000313" key="13">
    <source>
        <dbReference type="Proteomes" id="UP000235023"/>
    </source>
</evidence>
<feature type="region of interest" description="Disordered" evidence="8">
    <location>
        <begin position="399"/>
        <end position="509"/>
    </location>
</feature>
<sequence>MTSVSQSQELQSVVALVKTLTNVQLKDILRREGLAVSGVKASLQLRIIDFLERLSQAGQFERYDSLRKFIYATANRSMPSPSHSQTFSGEQHRTSSIGQSTPMQQRPSSLGVSVSPHGLGSAREQTRDSVELRVVLSPSVASRMQTDPNLRVMVYCAADSGLTQFTKSDIAFPHQVELKANLDEVKANLRGLKNKPGTTRPADVTNYIRKRPGYPNHIVMTYALTQKRFFVLANLVQRHPVETLVAELKMRKTISKEQVIREMRSRADDSDIVATSTVMSLKCPLSTLRIQVPCRSLICTHNRCFDASSFLQLQEQAPTWSCPICSKATSFESLHVDQYVDDILHSTASDVEQVVIEPDGRWSIPKGDEATGADGFNPASDEDELIEVREPGVTPIKQEATSAQSYSLHCTPTQSREPSTASAAHQSTNKRSLAQVIDLTGSDDEDDGSPVRPAKRPALNAFNRPLPGQEPRNLHSTGLSNGATLAFASQTNSESPAQTGESGGPDIVSLMTGMSFETTSSSINISSDPHARLVSTSCLDFLLIELVPMAERLAKELSANDRILEDEEIRETTFFRLESLGYRVGQGLVERFARDRPRFSDNLDVIKFLCKDLWSILFRKQIDNLKTNHRGVYVLTDSSFRPFARMSMSVRGEAVTVAQAYLWFPCGIIRGALSNLGINTTVQAETTELPGATFQIKTVQSKS</sequence>
<dbReference type="Pfam" id="PF02891">
    <property type="entry name" value="zf-MIZ"/>
    <property type="match status" value="1"/>
</dbReference>
<dbReference type="Gene3D" id="3.30.40.10">
    <property type="entry name" value="Zinc/RING finger domain, C3HC4 (zinc finger)"/>
    <property type="match status" value="1"/>
</dbReference>
<dbReference type="GO" id="GO:0016925">
    <property type="term" value="P:protein sumoylation"/>
    <property type="evidence" value="ECO:0007669"/>
    <property type="project" value="UniProtKB-UniPathway"/>
</dbReference>
<evidence type="ECO:0000259" key="9">
    <source>
        <dbReference type="PROSITE" id="PS50800"/>
    </source>
</evidence>
<dbReference type="Gene3D" id="3.30.1380.20">
    <property type="entry name" value="Trafficking protein particle complex subunit 3"/>
    <property type="match status" value="1"/>
</dbReference>
<evidence type="ECO:0000256" key="1">
    <source>
        <dbReference type="ARBA" id="ARBA00004718"/>
    </source>
</evidence>
<dbReference type="GO" id="GO:0005801">
    <property type="term" value="C:cis-Golgi network"/>
    <property type="evidence" value="ECO:0007669"/>
    <property type="project" value="TreeGrafter"/>
</dbReference>
<comment type="similarity">
    <text evidence="3">Belongs to the TRAPP small subunits family. BET3 subfamily.</text>
</comment>
<proteinExistence type="inferred from homology"/>
<evidence type="ECO:0000256" key="7">
    <source>
        <dbReference type="PROSITE-ProRule" id="PRU00452"/>
    </source>
</evidence>
<dbReference type="Pfam" id="PF02037">
    <property type="entry name" value="SAP"/>
    <property type="match status" value="1"/>
</dbReference>
<dbReference type="FunFam" id="3.30.1380.20:FF:000020">
    <property type="entry name" value="Trafficking protein particle complex subunit 6B"/>
    <property type="match status" value="1"/>
</dbReference>
<dbReference type="Proteomes" id="UP000235023">
    <property type="component" value="Unassembled WGS sequence"/>
</dbReference>
<keyword evidence="6" id="KW-0862">Zinc</keyword>
<dbReference type="GO" id="GO:0005802">
    <property type="term" value="C:trans-Golgi network"/>
    <property type="evidence" value="ECO:0007669"/>
    <property type="project" value="TreeGrafter"/>
</dbReference>
<dbReference type="InterPro" id="IPR024096">
    <property type="entry name" value="NO_sig/Golgi_transp_ligand-bd"/>
</dbReference>
<dbReference type="Pfam" id="PF14324">
    <property type="entry name" value="PINIT"/>
    <property type="match status" value="1"/>
</dbReference>
<feature type="compositionally biased region" description="Polar residues" evidence="8">
    <location>
        <begin position="77"/>
        <end position="112"/>
    </location>
</feature>
<dbReference type="InterPro" id="IPR013083">
    <property type="entry name" value="Znf_RING/FYVE/PHD"/>
</dbReference>
<dbReference type="CDD" id="cd14944">
    <property type="entry name" value="TRAPPC6A_Trs33"/>
    <property type="match status" value="1"/>
</dbReference>
<dbReference type="PROSITE" id="PS50800">
    <property type="entry name" value="SAP"/>
    <property type="match status" value="1"/>
</dbReference>
<dbReference type="PANTHER" id="PTHR12817:SF0">
    <property type="entry name" value="GEO08327P1"/>
    <property type="match status" value="1"/>
</dbReference>
<dbReference type="InterPro" id="IPR023321">
    <property type="entry name" value="PINIT"/>
</dbReference>
<dbReference type="EMBL" id="KZ559563">
    <property type="protein sequence ID" value="PLN79215.1"/>
    <property type="molecule type" value="Genomic_DNA"/>
</dbReference>
<dbReference type="InterPro" id="IPR037992">
    <property type="entry name" value="TRAPPC6/Trs33"/>
</dbReference>
<evidence type="ECO:0000256" key="8">
    <source>
        <dbReference type="SAM" id="MobiDB-lite"/>
    </source>
</evidence>
<feature type="domain" description="PINIT" evidence="11">
    <location>
        <begin position="83"/>
        <end position="239"/>
    </location>
</feature>
<evidence type="ECO:0000256" key="4">
    <source>
        <dbReference type="ARBA" id="ARBA00022723"/>
    </source>
</evidence>
<name>A0A2J5HQ33_9EURO</name>
<dbReference type="OrthoDB" id="28127at2759"/>
<dbReference type="CDD" id="cd16792">
    <property type="entry name" value="SP-RING_Siz-like"/>
    <property type="match status" value="1"/>
</dbReference>
<comment type="similarity">
    <text evidence="2">Belongs to the PIAS family.</text>
</comment>
<dbReference type="SUPFAM" id="SSF111126">
    <property type="entry name" value="Ligand-binding domain in the NO signalling and Golgi transport"/>
    <property type="match status" value="1"/>
</dbReference>
<feature type="region of interest" description="Disordered" evidence="8">
    <location>
        <begin position="360"/>
        <end position="383"/>
    </location>
</feature>